<dbReference type="EMBL" id="JAQIFT010000045">
    <property type="protein sequence ID" value="MDA3732123.1"/>
    <property type="molecule type" value="Genomic_DNA"/>
</dbReference>
<evidence type="ECO:0000313" key="1">
    <source>
        <dbReference type="EMBL" id="MDA3732123.1"/>
    </source>
</evidence>
<keyword evidence="2" id="KW-1185">Reference proteome</keyword>
<sequence>MDIFMIILQLIGIALSAYGGVITINLVMLRVIIMLCSIRLLIERRTNRGEK</sequence>
<reference evidence="1" key="1">
    <citation type="journal article" date="2023" name="Int. J. Syst. Evol. Microbiol.">
        <title>&lt;i&gt;Holtiella tumoricola&lt;/i&gt; gen. nov. sp. nov., isolated from a human clinical sample.</title>
        <authorList>
            <person name="Allen-Vercoe E."/>
            <person name="Daigneault M.C."/>
            <person name="Vancuren S.J."/>
            <person name="Cochrane K."/>
            <person name="O'Neal L.L."/>
            <person name="Sankaranarayanan K."/>
            <person name="Lawson P.A."/>
        </authorList>
    </citation>
    <scope>NUCLEOTIDE SEQUENCE</scope>
    <source>
        <strain evidence="1">CC70A</strain>
    </source>
</reference>
<dbReference type="RefSeq" id="WP_271012398.1">
    <property type="nucleotide sequence ID" value="NZ_JAQIFT010000045.1"/>
</dbReference>
<protein>
    <submittedName>
        <fullName evidence="1">Uncharacterized protein</fullName>
    </submittedName>
</protein>
<dbReference type="AlphaFoldDB" id="A0AA42J1D5"/>
<evidence type="ECO:0000313" key="2">
    <source>
        <dbReference type="Proteomes" id="UP001169242"/>
    </source>
</evidence>
<gene>
    <name evidence="1" type="ORF">PBV87_11575</name>
</gene>
<organism evidence="1 2">
    <name type="scientific">Holtiella tumoricola</name>
    <dbReference type="NCBI Taxonomy" id="3018743"/>
    <lineage>
        <taxon>Bacteria</taxon>
        <taxon>Bacillati</taxon>
        <taxon>Bacillota</taxon>
        <taxon>Clostridia</taxon>
        <taxon>Lachnospirales</taxon>
        <taxon>Cellulosilyticaceae</taxon>
        <taxon>Holtiella</taxon>
    </lineage>
</organism>
<proteinExistence type="predicted"/>
<comment type="caution">
    <text evidence="1">The sequence shown here is derived from an EMBL/GenBank/DDBJ whole genome shotgun (WGS) entry which is preliminary data.</text>
</comment>
<dbReference type="Proteomes" id="UP001169242">
    <property type="component" value="Unassembled WGS sequence"/>
</dbReference>
<name>A0AA42J1D5_9FIRM</name>
<accession>A0AA42J1D5</accession>